<dbReference type="STRING" id="3827.A0A1S2YUR9"/>
<dbReference type="Proteomes" id="UP000087171">
    <property type="component" value="Chromosome Ca7"/>
</dbReference>
<sequence>MVEVEEIELDLGLSIGGVFRKPLEKPKPELGPDCLVSGSDPNNEVQKVFPQVNREVQALKRMELKRKREQKKGNGNRVGESEPEPECEQVFKKEKTELLDGAVSLTAPFFVLQPQQYGSVQYMPLNNGLSLPCWFASEKNVGGVDGVNFNGGNGKAKSNGSSRCSSSAVSDYQSSSREDGGCSDSHSHSANSFTEQTELKKSNEMNIKRNQAEEIASSHPTRAKQCNNSHDNTKHNNVNEAQTQPHIIQFQPNPMKLPMPINKPLLPTENSTKGVALFKDTKARPQMPYVSTKGNGPNGKTVNGFLYRYSKSDQVTIVCVCHGSTFSPAEFVQHAGGTDITHPLRHITVISNAFG</sequence>
<dbReference type="GO" id="GO:0045892">
    <property type="term" value="P:negative regulation of DNA-templated transcription"/>
    <property type="evidence" value="ECO:0007669"/>
    <property type="project" value="TreeGrafter"/>
</dbReference>
<dbReference type="InterPro" id="IPR032308">
    <property type="entry name" value="TDBD"/>
</dbReference>
<accession>A0A1S2YUR9</accession>
<evidence type="ECO:0000313" key="7">
    <source>
        <dbReference type="Proteomes" id="UP000087171"/>
    </source>
</evidence>
<reference evidence="8" key="2">
    <citation type="submission" date="2025-08" db="UniProtKB">
        <authorList>
            <consortium name="RefSeq"/>
        </authorList>
    </citation>
    <scope>IDENTIFICATION</scope>
    <source>
        <tissue evidence="8">Etiolated seedlings</tissue>
    </source>
</reference>
<evidence type="ECO:0000256" key="5">
    <source>
        <dbReference type="SAM" id="MobiDB-lite"/>
    </source>
</evidence>
<feature type="compositionally biased region" description="Low complexity" evidence="5">
    <location>
        <begin position="155"/>
        <end position="175"/>
    </location>
</feature>
<dbReference type="PaxDb" id="3827-XP_004510250.1"/>
<feature type="region of interest" description="Disordered" evidence="5">
    <location>
        <begin position="64"/>
        <end position="87"/>
    </location>
</feature>
<protein>
    <recommendedName>
        <fullName evidence="4">Ninja-family protein</fullName>
    </recommendedName>
    <alternativeName>
        <fullName evidence="4">ABI-binding protein</fullName>
    </alternativeName>
</protein>
<proteinExistence type="inferred from homology"/>
<feature type="domain" description="Tify" evidence="6">
    <location>
        <begin position="316"/>
        <end position="349"/>
    </location>
</feature>
<dbReference type="PANTHER" id="PTHR31413">
    <property type="entry name" value="AFP HOMOLOG 2"/>
    <property type="match status" value="1"/>
</dbReference>
<keyword evidence="3 4" id="KW-0539">Nucleus</keyword>
<dbReference type="AlphaFoldDB" id="A0A1S2YUR9"/>
<dbReference type="GeneID" id="101492383"/>
<gene>
    <name evidence="8" type="primary">LOC101492383</name>
</gene>
<keyword evidence="7" id="KW-1185">Reference proteome</keyword>
<comment type="function">
    <text evidence="4">Acts as a negative regulator of abscisic acid (ABA) response.</text>
</comment>
<dbReference type="PANTHER" id="PTHR31413:SF15">
    <property type="entry name" value="NINJA-FAMILY PROTEIN"/>
    <property type="match status" value="1"/>
</dbReference>
<evidence type="ECO:0000256" key="3">
    <source>
        <dbReference type="ARBA" id="ARBA00023242"/>
    </source>
</evidence>
<dbReference type="eggNOG" id="ENOG502RY6H">
    <property type="taxonomic scope" value="Eukaryota"/>
</dbReference>
<evidence type="ECO:0000256" key="4">
    <source>
        <dbReference type="RuleBase" id="RU369029"/>
    </source>
</evidence>
<dbReference type="OrthoDB" id="667358at2759"/>
<evidence type="ECO:0000256" key="2">
    <source>
        <dbReference type="ARBA" id="ARBA00006081"/>
    </source>
</evidence>
<dbReference type="KEGG" id="cam:101492383"/>
<comment type="subcellular location">
    <subcellularLocation>
        <location evidence="1 4">Nucleus</location>
    </subcellularLocation>
</comment>
<dbReference type="Pfam" id="PF16135">
    <property type="entry name" value="TDBD"/>
    <property type="match status" value="1"/>
</dbReference>
<dbReference type="GO" id="GO:0007165">
    <property type="term" value="P:signal transduction"/>
    <property type="evidence" value="ECO:0007669"/>
    <property type="project" value="InterPro"/>
</dbReference>
<feature type="region of interest" description="Disordered" evidence="5">
    <location>
        <begin position="23"/>
        <end position="42"/>
    </location>
</feature>
<reference evidence="7" key="1">
    <citation type="journal article" date="2013" name="Nat. Biotechnol.">
        <title>Draft genome sequence of chickpea (Cicer arietinum) provides a resource for trait improvement.</title>
        <authorList>
            <person name="Varshney R.K."/>
            <person name="Song C."/>
            <person name="Saxena R.K."/>
            <person name="Azam S."/>
            <person name="Yu S."/>
            <person name="Sharpe A.G."/>
            <person name="Cannon S."/>
            <person name="Baek J."/>
            <person name="Rosen B.D."/>
            <person name="Tar'an B."/>
            <person name="Millan T."/>
            <person name="Zhang X."/>
            <person name="Ramsay L.D."/>
            <person name="Iwata A."/>
            <person name="Wang Y."/>
            <person name="Nelson W."/>
            <person name="Farmer A.D."/>
            <person name="Gaur P.M."/>
            <person name="Soderlund C."/>
            <person name="Penmetsa R.V."/>
            <person name="Xu C."/>
            <person name="Bharti A.K."/>
            <person name="He W."/>
            <person name="Winter P."/>
            <person name="Zhao S."/>
            <person name="Hane J.K."/>
            <person name="Carrasquilla-Garcia N."/>
            <person name="Condie J.A."/>
            <person name="Upadhyaya H.D."/>
            <person name="Luo M.C."/>
            <person name="Thudi M."/>
            <person name="Gowda C.L."/>
            <person name="Singh N.P."/>
            <person name="Lichtenzveig J."/>
            <person name="Gali K.K."/>
            <person name="Rubio J."/>
            <person name="Nadarajan N."/>
            <person name="Dolezel J."/>
            <person name="Bansal K.C."/>
            <person name="Xu X."/>
            <person name="Edwards D."/>
            <person name="Zhang G."/>
            <person name="Kahl G."/>
            <person name="Gil J."/>
            <person name="Singh K.B."/>
            <person name="Datta S.K."/>
            <person name="Jackson S.A."/>
            <person name="Wang J."/>
            <person name="Cook D.R."/>
        </authorList>
    </citation>
    <scope>NUCLEOTIDE SEQUENCE [LARGE SCALE GENOMIC DNA]</scope>
    <source>
        <strain evidence="7">cv. CDC Frontier</strain>
    </source>
</reference>
<organism evidence="7 8">
    <name type="scientific">Cicer arietinum</name>
    <name type="common">Chickpea</name>
    <name type="synonym">Garbanzo</name>
    <dbReference type="NCBI Taxonomy" id="3827"/>
    <lineage>
        <taxon>Eukaryota</taxon>
        <taxon>Viridiplantae</taxon>
        <taxon>Streptophyta</taxon>
        <taxon>Embryophyta</taxon>
        <taxon>Tracheophyta</taxon>
        <taxon>Spermatophyta</taxon>
        <taxon>Magnoliopsida</taxon>
        <taxon>eudicotyledons</taxon>
        <taxon>Gunneridae</taxon>
        <taxon>Pentapetalae</taxon>
        <taxon>rosids</taxon>
        <taxon>fabids</taxon>
        <taxon>Fabales</taxon>
        <taxon>Fabaceae</taxon>
        <taxon>Papilionoideae</taxon>
        <taxon>50 kb inversion clade</taxon>
        <taxon>NPAAA clade</taxon>
        <taxon>Hologalegina</taxon>
        <taxon>IRL clade</taxon>
        <taxon>Cicereae</taxon>
        <taxon>Cicer</taxon>
    </lineage>
</organism>
<evidence type="ECO:0000259" key="6">
    <source>
        <dbReference type="Pfam" id="PF16135"/>
    </source>
</evidence>
<name>A0A1S2YUR9_CICAR</name>
<dbReference type="InterPro" id="IPR031307">
    <property type="entry name" value="Ninja_fam"/>
</dbReference>
<dbReference type="RefSeq" id="XP_004510250.1">
    <property type="nucleotide sequence ID" value="XM_004510193.3"/>
</dbReference>
<comment type="similarity">
    <text evidence="2 4">Belongs to the Ninja family.</text>
</comment>
<dbReference type="GO" id="GO:0005634">
    <property type="term" value="C:nucleus"/>
    <property type="evidence" value="ECO:0007669"/>
    <property type="project" value="UniProtKB-SubCell"/>
</dbReference>
<evidence type="ECO:0000313" key="8">
    <source>
        <dbReference type="RefSeq" id="XP_004510250.1"/>
    </source>
</evidence>
<evidence type="ECO:0000256" key="1">
    <source>
        <dbReference type="ARBA" id="ARBA00004123"/>
    </source>
</evidence>
<feature type="region of interest" description="Disordered" evidence="5">
    <location>
        <begin position="153"/>
        <end position="203"/>
    </location>
</feature>